<dbReference type="RefSeq" id="WP_138602856.1">
    <property type="nucleotide sequence ID" value="NZ_VCIA01000001.1"/>
</dbReference>
<dbReference type="AlphaFoldDB" id="A0A5S3R7K0"/>
<gene>
    <name evidence="2" type="ORF">FFL34_07345</name>
</gene>
<dbReference type="Gene3D" id="3.40.630.30">
    <property type="match status" value="2"/>
</dbReference>
<keyword evidence="2" id="KW-0808">Transferase</keyword>
<name>A0A5S3R7K0_9BACI</name>
<dbReference type="CDD" id="cd04301">
    <property type="entry name" value="NAT_SF"/>
    <property type="match status" value="1"/>
</dbReference>
<accession>A0A5S3R7K0</accession>
<dbReference type="InterPro" id="IPR016181">
    <property type="entry name" value="Acyl_CoA_acyltransferase"/>
</dbReference>
<dbReference type="EMBL" id="VCIA01000001">
    <property type="protein sequence ID" value="TMN21953.1"/>
    <property type="molecule type" value="Genomic_DNA"/>
</dbReference>
<comment type="caution">
    <text evidence="2">The sequence shown here is derived from an EMBL/GenBank/DDBJ whole genome shotgun (WGS) entry which is preliminary data.</text>
</comment>
<dbReference type="OrthoDB" id="5570877at2"/>
<dbReference type="PROSITE" id="PS51186">
    <property type="entry name" value="GNAT"/>
    <property type="match status" value="1"/>
</dbReference>
<dbReference type="GO" id="GO:0016747">
    <property type="term" value="F:acyltransferase activity, transferring groups other than amino-acyl groups"/>
    <property type="evidence" value="ECO:0007669"/>
    <property type="project" value="InterPro"/>
</dbReference>
<evidence type="ECO:0000313" key="3">
    <source>
        <dbReference type="Proteomes" id="UP000306980"/>
    </source>
</evidence>
<evidence type="ECO:0000259" key="1">
    <source>
        <dbReference type="PROSITE" id="PS51186"/>
    </source>
</evidence>
<proteinExistence type="predicted"/>
<organism evidence="2 3">
    <name type="scientific">Lentibacillus cibarius</name>
    <dbReference type="NCBI Taxonomy" id="2583219"/>
    <lineage>
        <taxon>Bacteria</taxon>
        <taxon>Bacillati</taxon>
        <taxon>Bacillota</taxon>
        <taxon>Bacilli</taxon>
        <taxon>Bacillales</taxon>
        <taxon>Bacillaceae</taxon>
        <taxon>Lentibacillus</taxon>
    </lineage>
</organism>
<dbReference type="Proteomes" id="UP000306980">
    <property type="component" value="Unassembled WGS sequence"/>
</dbReference>
<sequence length="347" mass="39499">MTVRTYQNGDEQQIQDLYEKVFRKKRSHKTWEWKFQAHPNTLNPFILVYEDKGTLLGHLALWVADAYISGVTEKIALRVDTMVDPDAQGQGIYRQLNDAMLTTANEQGVNLLYGFPAVRAKELLLRTTNAVHAGDVARHRMIVDPAALAASVFPKLQPARAVGKWLKNWKLRHAKRDFLPEGWEFHEVTTCDEQFDELAVASQTLKPVILKRDAAYLEWRYLHHPEKTYRLFALTKQGQLQGYVVLKTETVPFKKGQAVIGNIVDFLAADDDASIWQLLTKGALANLTDADIIQLWTTPETTAAQMFTRHGLKETDRPMPLVVHDLDANTGIHHSDWWLTQGDVDSF</sequence>
<evidence type="ECO:0000313" key="2">
    <source>
        <dbReference type="EMBL" id="TMN21953.1"/>
    </source>
</evidence>
<dbReference type="Pfam" id="PF13527">
    <property type="entry name" value="Acetyltransf_9"/>
    <property type="match status" value="1"/>
</dbReference>
<dbReference type="InterPro" id="IPR000182">
    <property type="entry name" value="GNAT_dom"/>
</dbReference>
<reference evidence="2 3" key="1">
    <citation type="submission" date="2019-05" db="EMBL/GenBank/DDBJ databases">
        <title>Genomic analysis of Lentibacillus sp. NKC220-2.</title>
        <authorList>
            <person name="Oh Y.J."/>
        </authorList>
    </citation>
    <scope>NUCLEOTIDE SEQUENCE [LARGE SCALE GENOMIC DNA]</scope>
    <source>
        <strain evidence="2 3">NKC220-2</strain>
    </source>
</reference>
<dbReference type="SUPFAM" id="SSF55729">
    <property type="entry name" value="Acyl-CoA N-acyltransferases (Nat)"/>
    <property type="match status" value="1"/>
</dbReference>
<feature type="domain" description="N-acetyltransferase" evidence="1">
    <location>
        <begin position="1"/>
        <end position="160"/>
    </location>
</feature>
<protein>
    <submittedName>
        <fullName evidence="2">GNAT family N-acetyltransferase</fullName>
    </submittedName>
</protein>